<dbReference type="KEGG" id="hih:NF38_03280"/>
<dbReference type="GeneID" id="93219372"/>
<protein>
    <submittedName>
        <fullName evidence="1">Uncharacterized protein</fullName>
    </submittedName>
</protein>
<dbReference type="RefSeq" id="WP_005688815.1">
    <property type="nucleotide sequence ID" value="NZ_AP018764.1"/>
</dbReference>
<gene>
    <name evidence="1" type="ORF">NTHI1209_01244</name>
</gene>
<evidence type="ECO:0000313" key="1">
    <source>
        <dbReference type="EMBL" id="KIS35637.1"/>
    </source>
</evidence>
<sequence length="73" mass="8550">MQDEMKRYAISYYFDGKRWATDVYAHSFEEAEEKLKAMSQGTVDGEIHLSVYIPENPLSKVSRLITRIAKKFM</sequence>
<dbReference type="PATRIC" id="fig|727.534.peg.1814"/>
<dbReference type="KEGG" id="hix:NTHI723_01834"/>
<evidence type="ECO:0000313" key="2">
    <source>
        <dbReference type="Proteomes" id="UP000050700"/>
    </source>
</evidence>
<comment type="caution">
    <text evidence="1">The sequence shown here is derived from an EMBL/GenBank/DDBJ whole genome shotgun (WGS) entry which is preliminary data.</text>
</comment>
<dbReference type="EMBL" id="JMQP01000002">
    <property type="protein sequence ID" value="KIS35637.1"/>
    <property type="molecule type" value="Genomic_DNA"/>
</dbReference>
<dbReference type="AlphaFoldDB" id="A0A0D6G0I1"/>
<reference evidence="1 2" key="1">
    <citation type="submission" date="2014-05" db="EMBL/GenBank/DDBJ databases">
        <title>Methylome analysis of the phasevarions of Haemophilus influenzae.</title>
        <authorList>
            <person name="Atack J.M."/>
            <person name="Fox K.L."/>
            <person name="Power P.M."/>
            <person name="Clark T."/>
            <person name="Jurcisek J."/>
            <person name="Korlach J."/>
            <person name="Bakaletz L.O."/>
            <person name="Jennings M.P."/>
        </authorList>
    </citation>
    <scope>NUCLEOTIDE SEQUENCE [LARGE SCALE GENOMIC DNA]</scope>
    <source>
        <strain evidence="1 2">1209</strain>
    </source>
</reference>
<accession>A0A0D6G0I1</accession>
<organism evidence="1 2">
    <name type="scientific">Haemophilus influenzae</name>
    <dbReference type="NCBI Taxonomy" id="727"/>
    <lineage>
        <taxon>Bacteria</taxon>
        <taxon>Pseudomonadati</taxon>
        <taxon>Pseudomonadota</taxon>
        <taxon>Gammaproteobacteria</taxon>
        <taxon>Pasteurellales</taxon>
        <taxon>Pasteurellaceae</taxon>
        <taxon>Haemophilus</taxon>
    </lineage>
</organism>
<proteinExistence type="predicted"/>
<dbReference type="Proteomes" id="UP000050700">
    <property type="component" value="Unassembled WGS sequence"/>
</dbReference>
<name>A0A0D6G0I1_HAEIF</name>